<keyword evidence="3" id="KW-1185">Reference proteome</keyword>
<evidence type="ECO:0000313" key="3">
    <source>
        <dbReference type="Proteomes" id="UP000732380"/>
    </source>
</evidence>
<feature type="non-terminal residue" evidence="2">
    <location>
        <position position="1"/>
    </location>
</feature>
<dbReference type="EMBL" id="SRQM01000488">
    <property type="protein sequence ID" value="KAG6109457.1"/>
    <property type="molecule type" value="Genomic_DNA"/>
</dbReference>
<organism evidence="2 3">
    <name type="scientific">Claviceps humidiphila</name>
    <dbReference type="NCBI Taxonomy" id="1294629"/>
    <lineage>
        <taxon>Eukaryota</taxon>
        <taxon>Fungi</taxon>
        <taxon>Dikarya</taxon>
        <taxon>Ascomycota</taxon>
        <taxon>Pezizomycotina</taxon>
        <taxon>Sordariomycetes</taxon>
        <taxon>Hypocreomycetidae</taxon>
        <taxon>Hypocreales</taxon>
        <taxon>Clavicipitaceae</taxon>
        <taxon>Claviceps</taxon>
    </lineage>
</organism>
<evidence type="ECO:0000256" key="1">
    <source>
        <dbReference type="SAM" id="MobiDB-lite"/>
    </source>
</evidence>
<feature type="compositionally biased region" description="Basic residues" evidence="1">
    <location>
        <begin position="79"/>
        <end position="88"/>
    </location>
</feature>
<proteinExistence type="predicted"/>
<dbReference type="AlphaFoldDB" id="A0A9P7TNB2"/>
<feature type="region of interest" description="Disordered" evidence="1">
    <location>
        <begin position="56"/>
        <end position="88"/>
    </location>
</feature>
<comment type="caution">
    <text evidence="2">The sequence shown here is derived from an EMBL/GenBank/DDBJ whole genome shotgun (WGS) entry which is preliminary data.</text>
</comment>
<gene>
    <name evidence="2" type="ORF">E4U13_005818</name>
</gene>
<name>A0A9P7TNB2_9HYPO</name>
<reference evidence="2 3" key="1">
    <citation type="journal article" date="2020" name="bioRxiv">
        <title>Whole genome comparisons of ergot fungi reveals the divergence and evolution of species within the genus Claviceps are the result of varying mechanisms driving genome evolution and host range expansion.</title>
        <authorList>
            <person name="Wyka S.A."/>
            <person name="Mondo S.J."/>
            <person name="Liu M."/>
            <person name="Dettman J."/>
            <person name="Nalam V."/>
            <person name="Broders K.D."/>
        </authorList>
    </citation>
    <scope>NUCLEOTIDE SEQUENCE [LARGE SCALE GENOMIC DNA]</scope>
    <source>
        <strain evidence="2 3">LM576</strain>
    </source>
</reference>
<protein>
    <submittedName>
        <fullName evidence="2">Uncharacterized protein</fullName>
    </submittedName>
</protein>
<dbReference type="Proteomes" id="UP000732380">
    <property type="component" value="Unassembled WGS sequence"/>
</dbReference>
<sequence>DEALRALKEKQRELIDSLPLDEYAIDADTPAWADAEKLVRTAAKDGKASVVVSVKSKQKRKAGQTAAEVYEEEMGETRKKSKKSKKSR</sequence>
<evidence type="ECO:0000313" key="2">
    <source>
        <dbReference type="EMBL" id="KAG6109457.1"/>
    </source>
</evidence>
<accession>A0A9P7TNB2</accession>